<evidence type="ECO:0000256" key="4">
    <source>
        <dbReference type="SAM" id="Phobius"/>
    </source>
</evidence>
<dbReference type="RefSeq" id="WP_219780728.1">
    <property type="nucleotide sequence ID" value="NZ_JAHXPT010000012.1"/>
</dbReference>
<dbReference type="InterPro" id="IPR004090">
    <property type="entry name" value="Chemotax_Me-accpt_rcpt"/>
</dbReference>
<dbReference type="Pfam" id="PF00015">
    <property type="entry name" value="MCPsignal"/>
    <property type="match status" value="1"/>
</dbReference>
<dbReference type="SMART" id="SM00283">
    <property type="entry name" value="MA"/>
    <property type="match status" value="1"/>
</dbReference>
<reference evidence="7 8" key="1">
    <citation type="submission" date="2021-07" db="EMBL/GenBank/DDBJ databases">
        <title>Clostridium weizhouense sp. nov., an anaerobic bacterium isolated from activated sludge of Petroleum wastewater.</title>
        <authorList>
            <person name="Li Q."/>
        </authorList>
    </citation>
    <scope>NUCLEOTIDE SEQUENCE [LARGE SCALE GENOMIC DNA]</scope>
    <source>
        <strain evidence="7 8">YB-6</strain>
    </source>
</reference>
<feature type="domain" description="Methyl-accepting transducer" evidence="5">
    <location>
        <begin position="279"/>
        <end position="536"/>
    </location>
</feature>
<gene>
    <name evidence="7" type="ORF">KYD98_14325</name>
</gene>
<keyword evidence="1 3" id="KW-0807">Transducer</keyword>
<organism evidence="7 8">
    <name type="scientific">Clostridium weizhouense</name>
    <dbReference type="NCBI Taxonomy" id="2859781"/>
    <lineage>
        <taxon>Bacteria</taxon>
        <taxon>Bacillati</taxon>
        <taxon>Bacillota</taxon>
        <taxon>Clostridia</taxon>
        <taxon>Eubacteriales</taxon>
        <taxon>Clostridiaceae</taxon>
        <taxon>Clostridium</taxon>
    </lineage>
</organism>
<name>A0ABS7AS79_9CLOT</name>
<proteinExistence type="inferred from homology"/>
<feature type="transmembrane region" description="Helical" evidence="4">
    <location>
        <begin position="183"/>
        <end position="207"/>
    </location>
</feature>
<dbReference type="PROSITE" id="PS50111">
    <property type="entry name" value="CHEMOTAXIS_TRANSDUC_2"/>
    <property type="match status" value="1"/>
</dbReference>
<dbReference type="Gene3D" id="1.10.287.950">
    <property type="entry name" value="Methyl-accepting chemotaxis protein"/>
    <property type="match status" value="1"/>
</dbReference>
<comment type="similarity">
    <text evidence="2">Belongs to the methyl-accepting chemotaxis (MCP) protein family.</text>
</comment>
<keyword evidence="8" id="KW-1185">Reference proteome</keyword>
<dbReference type="SUPFAM" id="SSF58104">
    <property type="entry name" value="Methyl-accepting chemotaxis protein (MCP) signaling domain"/>
    <property type="match status" value="1"/>
</dbReference>
<dbReference type="InterPro" id="IPR024478">
    <property type="entry name" value="HlyB_4HB_MCP"/>
</dbReference>
<keyword evidence="4" id="KW-0472">Membrane</keyword>
<evidence type="ECO:0000313" key="7">
    <source>
        <dbReference type="EMBL" id="MBW6411266.1"/>
    </source>
</evidence>
<evidence type="ECO:0000259" key="5">
    <source>
        <dbReference type="PROSITE" id="PS50111"/>
    </source>
</evidence>
<dbReference type="Gene3D" id="6.10.340.10">
    <property type="match status" value="1"/>
</dbReference>
<dbReference type="CDD" id="cd06225">
    <property type="entry name" value="HAMP"/>
    <property type="match status" value="1"/>
</dbReference>
<dbReference type="InterPro" id="IPR003660">
    <property type="entry name" value="HAMP_dom"/>
</dbReference>
<protein>
    <submittedName>
        <fullName evidence="7">Methyl-accepting chemotaxis protein</fullName>
    </submittedName>
</protein>
<dbReference type="Pfam" id="PF12729">
    <property type="entry name" value="4HB_MCP_1"/>
    <property type="match status" value="1"/>
</dbReference>
<dbReference type="PROSITE" id="PS50885">
    <property type="entry name" value="HAMP"/>
    <property type="match status" value="1"/>
</dbReference>
<evidence type="ECO:0000313" key="8">
    <source>
        <dbReference type="Proteomes" id="UP001519921"/>
    </source>
</evidence>
<sequence>MNKILSKFKMRQVIVMLCILSCIFTLAIGVGGSILIRKINENVEWIYGYYEWTDNLQQIDTNMSDMKANRLSAQDSFDSKYIDAIKENNDIIMKNYNEYTATDNQTEEEDNAIKKIHESYEEYYKLTNEALNLYKNGQTIDQSSKQRLAQLEKTIDENVEWLKSYIKEWAVNDKTSCDSLYKYAMITYLAAIVICIVVFSFIALKIVEMFKKEVKEINGALEEVASGNLSIKAEINGENEFDQMKNYINRTIESFNNIVSGLKEKSTDIDTKSENLKGVSNALTCSMNSISEAIGNVATGAEEQAGDMVEITSILNNFSNNIDNFINNLQYLNKSSNEITERANLSSIKMDELAETFKYIQQSIKSFVVKISNLSLTINEVSNITSLINGIAEQTNLLALNAAIESARVGEAGKGFAVVADEIRKLAEQSRESSNNITNLINGVSEDTKAIVDDSSIINGKLTESSLVITDSLSSFKNIIVSIDEIVPRINDLNVASQDINKEKNTIFEKIEKSTSIAQEMSAASEEVVASLSEMNEGCEGVSITANNLNDLTNTFENEIQLFKLK</sequence>
<keyword evidence="4" id="KW-0812">Transmembrane</keyword>
<accession>A0ABS7AS79</accession>
<comment type="caution">
    <text evidence="7">The sequence shown here is derived from an EMBL/GenBank/DDBJ whole genome shotgun (WGS) entry which is preliminary data.</text>
</comment>
<evidence type="ECO:0000256" key="1">
    <source>
        <dbReference type="ARBA" id="ARBA00023224"/>
    </source>
</evidence>
<dbReference type="Proteomes" id="UP001519921">
    <property type="component" value="Unassembled WGS sequence"/>
</dbReference>
<dbReference type="EMBL" id="JAHXPT010000012">
    <property type="protein sequence ID" value="MBW6411266.1"/>
    <property type="molecule type" value="Genomic_DNA"/>
</dbReference>
<dbReference type="PANTHER" id="PTHR32089">
    <property type="entry name" value="METHYL-ACCEPTING CHEMOTAXIS PROTEIN MCPB"/>
    <property type="match status" value="1"/>
</dbReference>
<dbReference type="PANTHER" id="PTHR32089:SF112">
    <property type="entry name" value="LYSOZYME-LIKE PROTEIN-RELATED"/>
    <property type="match status" value="1"/>
</dbReference>
<evidence type="ECO:0000256" key="3">
    <source>
        <dbReference type="PROSITE-ProRule" id="PRU00284"/>
    </source>
</evidence>
<dbReference type="PRINTS" id="PR00260">
    <property type="entry name" value="CHEMTRNSDUCR"/>
</dbReference>
<keyword evidence="4" id="KW-1133">Transmembrane helix</keyword>
<feature type="domain" description="HAMP" evidence="6">
    <location>
        <begin position="214"/>
        <end position="260"/>
    </location>
</feature>
<evidence type="ECO:0000259" key="6">
    <source>
        <dbReference type="PROSITE" id="PS50885"/>
    </source>
</evidence>
<evidence type="ECO:0000256" key="2">
    <source>
        <dbReference type="ARBA" id="ARBA00029447"/>
    </source>
</evidence>
<dbReference type="InterPro" id="IPR004089">
    <property type="entry name" value="MCPsignal_dom"/>
</dbReference>